<proteinExistence type="predicted"/>
<sequence length="90" mass="9878">MLSTVIMGIKIGNRDDDALNVQKLLTEYGCIIKTRIGLHEAADSCKSCSSRGLILLEFVEKSADKVSELEKKLSEIDSVVVKKMEFGSIS</sequence>
<dbReference type="RefSeq" id="WP_038263584.1">
    <property type="nucleotide sequence ID" value="NZ_FSRH01000004.1"/>
</dbReference>
<dbReference type="SUPFAM" id="SSF55021">
    <property type="entry name" value="ACT-like"/>
    <property type="match status" value="1"/>
</dbReference>
<evidence type="ECO:0000313" key="1">
    <source>
        <dbReference type="EMBL" id="KDR93954.1"/>
    </source>
</evidence>
<gene>
    <name evidence="2" type="ORF">CLIT_10c01080</name>
    <name evidence="1" type="ORF">CLIT_23c02260</name>
</gene>
<dbReference type="Gene3D" id="3.30.70.1150">
    <property type="entry name" value="ACT-like. Chain A, domain 2"/>
    <property type="match status" value="1"/>
</dbReference>
<dbReference type="eggNOG" id="ENOG50330IY">
    <property type="taxonomic scope" value="Bacteria"/>
</dbReference>
<dbReference type="EMBL" id="JJMM01000010">
    <property type="protein sequence ID" value="KDR95381.1"/>
    <property type="molecule type" value="Genomic_DNA"/>
</dbReference>
<dbReference type="AlphaFoldDB" id="A0A069RA51"/>
<dbReference type="OrthoDB" id="1121298at2"/>
<protein>
    <recommendedName>
        <fullName evidence="4">Iron-only hydrogenase system regulator</fullName>
    </recommendedName>
</protein>
<name>A0A069RA51_PEPLI</name>
<evidence type="ECO:0008006" key="4">
    <source>
        <dbReference type="Google" id="ProtNLM"/>
    </source>
</evidence>
<evidence type="ECO:0000313" key="2">
    <source>
        <dbReference type="EMBL" id="KDR95381.1"/>
    </source>
</evidence>
<dbReference type="InterPro" id="IPR045865">
    <property type="entry name" value="ACT-like_dom_sf"/>
</dbReference>
<reference evidence="1 3" key="1">
    <citation type="submission" date="2014-03" db="EMBL/GenBank/DDBJ databases">
        <title>Genome sequence of Clostridium litorale W6, DSM 5388.</title>
        <authorList>
            <person name="Poehlein A."/>
            <person name="Jagirdar A."/>
            <person name="Khonsari B."/>
            <person name="Chibani C.M."/>
            <person name="Gutierrez Gutierrez D.A."/>
            <person name="Davydova E."/>
            <person name="Alghaithi H.S."/>
            <person name="Nair K.P."/>
            <person name="Dhamotharan K."/>
            <person name="Chandran L."/>
            <person name="G W."/>
            <person name="Daniel R."/>
        </authorList>
    </citation>
    <scope>NUCLEOTIDE SEQUENCE [LARGE SCALE GENOMIC DNA]</scope>
    <source>
        <strain evidence="1 3">W6</strain>
    </source>
</reference>
<dbReference type="EMBL" id="JJMM01000026">
    <property type="protein sequence ID" value="KDR93954.1"/>
    <property type="molecule type" value="Genomic_DNA"/>
</dbReference>
<dbReference type="Proteomes" id="UP000027946">
    <property type="component" value="Unassembled WGS sequence"/>
</dbReference>
<dbReference type="InterPro" id="IPR027271">
    <property type="entry name" value="Acetolactate_synth/TF_NikR_C"/>
</dbReference>
<evidence type="ECO:0000313" key="3">
    <source>
        <dbReference type="Proteomes" id="UP000027946"/>
    </source>
</evidence>
<dbReference type="InterPro" id="IPR023860">
    <property type="entry name" value="FeFe-hyd_TM1266"/>
</dbReference>
<organism evidence="1 3">
    <name type="scientific">Peptoclostridium litorale DSM 5388</name>
    <dbReference type="NCBI Taxonomy" id="1121324"/>
    <lineage>
        <taxon>Bacteria</taxon>
        <taxon>Bacillati</taxon>
        <taxon>Bacillota</taxon>
        <taxon>Clostridia</taxon>
        <taxon>Peptostreptococcales</taxon>
        <taxon>Peptoclostridiaceae</taxon>
        <taxon>Peptoclostridium</taxon>
    </lineage>
</organism>
<comment type="caution">
    <text evidence="1">The sequence shown here is derived from an EMBL/GenBank/DDBJ whole genome shotgun (WGS) entry which is preliminary data.</text>
</comment>
<dbReference type="Pfam" id="PF21699">
    <property type="entry name" value="TM1266-like"/>
    <property type="match status" value="1"/>
</dbReference>
<dbReference type="STRING" id="1121324.CLIT_10c01080"/>
<keyword evidence="3" id="KW-1185">Reference proteome</keyword>
<accession>A0A069RA51</accession>